<dbReference type="Pfam" id="PF04324">
    <property type="entry name" value="Fer2_BFD"/>
    <property type="match status" value="1"/>
</dbReference>
<evidence type="ECO:0000259" key="3">
    <source>
        <dbReference type="Pfam" id="PF04324"/>
    </source>
</evidence>
<dbReference type="PANTHER" id="PTHR42949:SF3">
    <property type="entry name" value="ANAEROBIC GLYCEROL-3-PHOSPHATE DEHYDROGENASE SUBUNIT B"/>
    <property type="match status" value="1"/>
</dbReference>
<proteinExistence type="predicted"/>
<evidence type="ECO:0000313" key="5">
    <source>
        <dbReference type="Proteomes" id="UP000585272"/>
    </source>
</evidence>
<comment type="caution">
    <text evidence="4">The sequence shown here is derived from an EMBL/GenBank/DDBJ whole genome shotgun (WGS) entry which is preliminary data.</text>
</comment>
<organism evidence="4 5">
    <name type="scientific">Conexibacter arvalis</name>
    <dbReference type="NCBI Taxonomy" id="912552"/>
    <lineage>
        <taxon>Bacteria</taxon>
        <taxon>Bacillati</taxon>
        <taxon>Actinomycetota</taxon>
        <taxon>Thermoleophilia</taxon>
        <taxon>Solirubrobacterales</taxon>
        <taxon>Conexibacteraceae</taxon>
        <taxon>Conexibacter</taxon>
    </lineage>
</organism>
<dbReference type="GO" id="GO:0016491">
    <property type="term" value="F:oxidoreductase activity"/>
    <property type="evidence" value="ECO:0007669"/>
    <property type="project" value="UniProtKB-KW"/>
</dbReference>
<evidence type="ECO:0000256" key="1">
    <source>
        <dbReference type="ARBA" id="ARBA00023002"/>
    </source>
</evidence>
<evidence type="ECO:0000313" key="4">
    <source>
        <dbReference type="EMBL" id="MBB4660579.1"/>
    </source>
</evidence>
<keyword evidence="1" id="KW-0560">Oxidoreductase</keyword>
<dbReference type="EMBL" id="JACHNU010000001">
    <property type="protein sequence ID" value="MBB4660579.1"/>
    <property type="molecule type" value="Genomic_DNA"/>
</dbReference>
<dbReference type="InterPro" id="IPR051691">
    <property type="entry name" value="Metab_Enz_Cyan_OpOx_G3PDH"/>
</dbReference>
<sequence>MRERMIVCRCEDVTLAQLEAALADGAASPAEVKHRTRAAMGACAGRTCRPLLERLLAERPPGTAFSERLPARPLTVGELAATPLAGERDDGALPSTRERRAS</sequence>
<dbReference type="PANTHER" id="PTHR42949">
    <property type="entry name" value="ANAEROBIC GLYCEROL-3-PHOSPHATE DEHYDROGENASE SUBUNIT B"/>
    <property type="match status" value="1"/>
</dbReference>
<dbReference type="Proteomes" id="UP000585272">
    <property type="component" value="Unassembled WGS sequence"/>
</dbReference>
<accession>A0A840I6Q9</accession>
<feature type="domain" description="BFD-like [2Fe-2S]-binding" evidence="3">
    <location>
        <begin position="6"/>
        <end position="58"/>
    </location>
</feature>
<feature type="region of interest" description="Disordered" evidence="2">
    <location>
        <begin position="62"/>
        <end position="102"/>
    </location>
</feature>
<name>A0A840I6Q9_9ACTN</name>
<reference evidence="4 5" key="1">
    <citation type="submission" date="2020-08" db="EMBL/GenBank/DDBJ databases">
        <title>Genomic Encyclopedia of Archaeal and Bacterial Type Strains, Phase II (KMG-II): from individual species to whole genera.</title>
        <authorList>
            <person name="Goeker M."/>
        </authorList>
    </citation>
    <scope>NUCLEOTIDE SEQUENCE [LARGE SCALE GENOMIC DNA]</scope>
    <source>
        <strain evidence="4 5">DSM 23288</strain>
    </source>
</reference>
<dbReference type="AlphaFoldDB" id="A0A840I6Q9"/>
<dbReference type="Gene3D" id="1.10.10.1100">
    <property type="entry name" value="BFD-like [2Fe-2S]-binding domain"/>
    <property type="match status" value="1"/>
</dbReference>
<dbReference type="RefSeq" id="WP_183338026.1">
    <property type="nucleotide sequence ID" value="NZ_JACHNU010000001.1"/>
</dbReference>
<keyword evidence="5" id="KW-1185">Reference proteome</keyword>
<dbReference type="CDD" id="cd19946">
    <property type="entry name" value="GlpA-like_Fer2_BFD-like"/>
    <property type="match status" value="1"/>
</dbReference>
<feature type="compositionally biased region" description="Basic and acidic residues" evidence="2">
    <location>
        <begin position="86"/>
        <end position="102"/>
    </location>
</feature>
<protein>
    <submittedName>
        <fullName evidence="4">Bacterioferritin-associated ferredoxin</fullName>
    </submittedName>
</protein>
<gene>
    <name evidence="4" type="ORF">BDZ31_000152</name>
</gene>
<dbReference type="InterPro" id="IPR041854">
    <property type="entry name" value="BFD-like_2Fe2S-bd_dom_sf"/>
</dbReference>
<evidence type="ECO:0000256" key="2">
    <source>
        <dbReference type="SAM" id="MobiDB-lite"/>
    </source>
</evidence>
<dbReference type="InterPro" id="IPR007419">
    <property type="entry name" value="BFD-like_2Fe2S-bd_dom"/>
</dbReference>